<dbReference type="FunFam" id="3.20.20.330:FF:000002">
    <property type="entry name" value="Homocysteine S-methyltransferase"/>
    <property type="match status" value="1"/>
</dbReference>
<feature type="domain" description="Hcy-binding" evidence="7">
    <location>
        <begin position="3"/>
        <end position="303"/>
    </location>
</feature>
<dbReference type="Gene3D" id="3.20.20.330">
    <property type="entry name" value="Homocysteine-binding-like domain"/>
    <property type="match status" value="1"/>
</dbReference>
<evidence type="ECO:0000256" key="5">
    <source>
        <dbReference type="ARBA" id="ARBA00076752"/>
    </source>
</evidence>
<keyword evidence="1 6" id="KW-0489">Methyltransferase</keyword>
<feature type="binding site" evidence="6">
    <location>
        <position position="225"/>
    </location>
    <ligand>
        <name>Zn(2+)</name>
        <dbReference type="ChEBI" id="CHEBI:29105"/>
    </ligand>
</feature>
<dbReference type="PROSITE" id="PS50970">
    <property type="entry name" value="HCY"/>
    <property type="match status" value="1"/>
</dbReference>
<dbReference type="SUPFAM" id="SSF82282">
    <property type="entry name" value="Homocysteine S-methyltransferase"/>
    <property type="match status" value="1"/>
</dbReference>
<dbReference type="Proteomes" id="UP000254777">
    <property type="component" value="Unassembled WGS sequence"/>
</dbReference>
<feature type="binding site" evidence="6">
    <location>
        <position position="289"/>
    </location>
    <ligand>
        <name>Zn(2+)</name>
        <dbReference type="ChEBI" id="CHEBI:29105"/>
    </ligand>
</feature>
<dbReference type="GO" id="GO:0009086">
    <property type="term" value="P:methionine biosynthetic process"/>
    <property type="evidence" value="ECO:0007669"/>
    <property type="project" value="InterPro"/>
</dbReference>
<proteinExistence type="predicted"/>
<keyword evidence="2 6" id="KW-0808">Transferase</keyword>
<evidence type="ECO:0000313" key="8">
    <source>
        <dbReference type="EMBL" id="SUB75713.1"/>
    </source>
</evidence>
<dbReference type="GO" id="GO:0008270">
    <property type="term" value="F:zinc ion binding"/>
    <property type="evidence" value="ECO:0007669"/>
    <property type="project" value="InterPro"/>
</dbReference>
<dbReference type="PIRSF" id="PIRSF037505">
    <property type="entry name" value="Betaine_HMT"/>
    <property type="match status" value="1"/>
</dbReference>
<dbReference type="PANTHER" id="PTHR46015">
    <property type="entry name" value="ZGC:172121"/>
    <property type="match status" value="1"/>
</dbReference>
<dbReference type="GO" id="GO:0008898">
    <property type="term" value="F:S-adenosylmethionine-homocysteine S-methyltransferase activity"/>
    <property type="evidence" value="ECO:0007669"/>
    <property type="project" value="TreeGrafter"/>
</dbReference>
<accession>A0A379DEK8</accession>
<evidence type="ECO:0000259" key="7">
    <source>
        <dbReference type="PROSITE" id="PS50970"/>
    </source>
</evidence>
<name>A0A379DEK8_9FIRM</name>
<comment type="cofactor">
    <cofactor evidence="6">
        <name>Zn(2+)</name>
        <dbReference type="ChEBI" id="CHEBI:29105"/>
    </cofactor>
</comment>
<keyword evidence="3 6" id="KW-0479">Metal-binding</keyword>
<dbReference type="NCBIfam" id="NF007020">
    <property type="entry name" value="PRK09485.1"/>
    <property type="match status" value="1"/>
</dbReference>
<dbReference type="InterPro" id="IPR051486">
    <property type="entry name" value="Hcy_S-methyltransferase"/>
</dbReference>
<dbReference type="InterPro" id="IPR036589">
    <property type="entry name" value="HCY_dom_sf"/>
</dbReference>
<dbReference type="InterPro" id="IPR017226">
    <property type="entry name" value="BHMT-like"/>
</dbReference>
<dbReference type="Pfam" id="PF02574">
    <property type="entry name" value="S-methyl_trans"/>
    <property type="match status" value="1"/>
</dbReference>
<protein>
    <recommendedName>
        <fullName evidence="5">S-methylmethionine:homocysteine methyltransferase</fullName>
    </recommendedName>
</protein>
<feature type="binding site" evidence="6">
    <location>
        <position position="288"/>
    </location>
    <ligand>
        <name>Zn(2+)</name>
        <dbReference type="ChEBI" id="CHEBI:29105"/>
    </ligand>
</feature>
<evidence type="ECO:0000256" key="3">
    <source>
        <dbReference type="ARBA" id="ARBA00022723"/>
    </source>
</evidence>
<evidence type="ECO:0000256" key="2">
    <source>
        <dbReference type="ARBA" id="ARBA00022679"/>
    </source>
</evidence>
<evidence type="ECO:0000256" key="4">
    <source>
        <dbReference type="ARBA" id="ARBA00022833"/>
    </source>
</evidence>
<evidence type="ECO:0000256" key="1">
    <source>
        <dbReference type="ARBA" id="ARBA00022603"/>
    </source>
</evidence>
<keyword evidence="4 6" id="KW-0862">Zinc</keyword>
<sequence length="317" mass="35263">MKKSIDELISLKKILVLDGALATELERAGKNINDSLWSTKILIEDSEAIKKVHLSYLEAGCDIILTSSYQTTIKGLMKRGYTKDEAIEIIKKSFRIANEAKEEYLLKNSVEVEPIIGASIGPYGAFLSDGSEYTGNYEVLDSEMRDFHYEKIKILKDEGVELFACETIPSFREALVIQKICEELEVEYYISFSAKDEYSISDGTSIRECAGNLNGKYLKGIGINCTAPEFLESLIREIKSVYNGNIVVYPNSGEIFDPVSKTWSGNGQCVFDLAENWIRAGANIIGGCCKTTPQDIKKLADSIKNKKIKNLLTSIAL</sequence>
<dbReference type="AlphaFoldDB" id="A0A379DEK8"/>
<dbReference type="PANTHER" id="PTHR46015:SF1">
    <property type="entry name" value="HOMOCYSTEINE S-METHYLTRANSFERASE-LIKE ISOFORM 1"/>
    <property type="match status" value="1"/>
</dbReference>
<reference evidence="8 9" key="1">
    <citation type="submission" date="2018-06" db="EMBL/GenBank/DDBJ databases">
        <authorList>
            <consortium name="Pathogen Informatics"/>
            <person name="Doyle S."/>
        </authorList>
    </citation>
    <scope>NUCLEOTIDE SEQUENCE [LARGE SCALE GENOMIC DNA]</scope>
    <source>
        <strain evidence="8 9">NCTC11088</strain>
    </source>
</reference>
<dbReference type="GO" id="GO:0032259">
    <property type="term" value="P:methylation"/>
    <property type="evidence" value="ECO:0007669"/>
    <property type="project" value="UniProtKB-KW"/>
</dbReference>
<gene>
    <name evidence="8" type="primary">mmuM</name>
    <name evidence="8" type="ORF">NCTC11088_01512</name>
</gene>
<dbReference type="GO" id="GO:0033528">
    <property type="term" value="P:S-methylmethionine cycle"/>
    <property type="evidence" value="ECO:0007669"/>
    <property type="project" value="TreeGrafter"/>
</dbReference>
<evidence type="ECO:0000256" key="6">
    <source>
        <dbReference type="PROSITE-ProRule" id="PRU00333"/>
    </source>
</evidence>
<evidence type="ECO:0000313" key="9">
    <source>
        <dbReference type="Proteomes" id="UP000254777"/>
    </source>
</evidence>
<dbReference type="RefSeq" id="WP_004820935.1">
    <property type="nucleotide sequence ID" value="NZ_UGTH01000001.1"/>
</dbReference>
<organism evidence="8 9">
    <name type="scientific">Peptoniphilus indolicus</name>
    <dbReference type="NCBI Taxonomy" id="33030"/>
    <lineage>
        <taxon>Bacteria</taxon>
        <taxon>Bacillati</taxon>
        <taxon>Bacillota</taxon>
        <taxon>Tissierellia</taxon>
        <taxon>Tissierellales</taxon>
        <taxon>Peptoniphilaceae</taxon>
        <taxon>Peptoniphilus</taxon>
    </lineage>
</organism>
<dbReference type="InterPro" id="IPR003726">
    <property type="entry name" value="HCY_dom"/>
</dbReference>
<dbReference type="EMBL" id="UGTH01000001">
    <property type="protein sequence ID" value="SUB75713.1"/>
    <property type="molecule type" value="Genomic_DNA"/>
</dbReference>